<dbReference type="GO" id="GO:0004527">
    <property type="term" value="F:exonuclease activity"/>
    <property type="evidence" value="ECO:0007669"/>
    <property type="project" value="UniProtKB-KW"/>
</dbReference>
<evidence type="ECO:0000259" key="1">
    <source>
        <dbReference type="SMART" id="SM00479"/>
    </source>
</evidence>
<dbReference type="Proteomes" id="UP001596410">
    <property type="component" value="Unassembled WGS sequence"/>
</dbReference>
<name>A0ABW2EKX2_9BACI</name>
<feature type="domain" description="Exonuclease" evidence="1">
    <location>
        <begin position="2"/>
        <end position="167"/>
    </location>
</feature>
<dbReference type="Pfam" id="PF00929">
    <property type="entry name" value="RNase_T"/>
    <property type="match status" value="1"/>
</dbReference>
<dbReference type="Gene3D" id="3.30.420.10">
    <property type="entry name" value="Ribonuclease H-like superfamily/Ribonuclease H"/>
    <property type="match status" value="1"/>
</dbReference>
<reference evidence="3" key="1">
    <citation type="journal article" date="2019" name="Int. J. Syst. Evol. Microbiol.">
        <title>The Global Catalogue of Microorganisms (GCM) 10K type strain sequencing project: providing services to taxonomists for standard genome sequencing and annotation.</title>
        <authorList>
            <consortium name="The Broad Institute Genomics Platform"/>
            <consortium name="The Broad Institute Genome Sequencing Center for Infectious Disease"/>
            <person name="Wu L."/>
            <person name="Ma J."/>
        </authorList>
    </citation>
    <scope>NUCLEOTIDE SEQUENCE [LARGE SCALE GENOMIC DNA]</scope>
    <source>
        <strain evidence="3">CGMCC 4.1621</strain>
    </source>
</reference>
<keyword evidence="3" id="KW-1185">Reference proteome</keyword>
<dbReference type="SMART" id="SM00479">
    <property type="entry name" value="EXOIII"/>
    <property type="match status" value="1"/>
</dbReference>
<dbReference type="InterPro" id="IPR013520">
    <property type="entry name" value="Ribonucl_H"/>
</dbReference>
<gene>
    <name evidence="2" type="ORF">ACFQIC_09420</name>
</gene>
<evidence type="ECO:0000313" key="2">
    <source>
        <dbReference type="EMBL" id="MFC7062078.1"/>
    </source>
</evidence>
<dbReference type="CDD" id="cd06130">
    <property type="entry name" value="DNA_pol_III_epsilon_like"/>
    <property type="match status" value="1"/>
</dbReference>
<accession>A0ABW2EKX2</accession>
<dbReference type="InterPro" id="IPR036397">
    <property type="entry name" value="RNaseH_sf"/>
</dbReference>
<sequence>MDFVAIDFETANSSRSSVCSVGLVEYANGEIVDEYYKLVKPKNNLFDPINISVHGITEKDVANEHEFNQLWEKEIREKLDGKLVVAHNASFDMSVLRKVLDEYHLAYPNLAYNCTVNIAKKTWIDRKSFNLKSLSQYLHIEFEHHHALEDAHAAAVILLRACDSHGVSDIEQLVEKTNTANGAIFTTGYRPARLTKKKTRGASTKRYVASSKET</sequence>
<dbReference type="EC" id="3.1.-.-" evidence="2"/>
<dbReference type="InterPro" id="IPR012337">
    <property type="entry name" value="RNaseH-like_sf"/>
</dbReference>
<dbReference type="PANTHER" id="PTHR30231">
    <property type="entry name" value="DNA POLYMERASE III SUBUNIT EPSILON"/>
    <property type="match status" value="1"/>
</dbReference>
<dbReference type="PANTHER" id="PTHR30231:SF42">
    <property type="entry name" value="EXONUCLEASE"/>
    <property type="match status" value="1"/>
</dbReference>
<dbReference type="SUPFAM" id="SSF53098">
    <property type="entry name" value="Ribonuclease H-like"/>
    <property type="match status" value="1"/>
</dbReference>
<keyword evidence="2" id="KW-0540">Nuclease</keyword>
<dbReference type="EMBL" id="JBHSZV010000023">
    <property type="protein sequence ID" value="MFC7062078.1"/>
    <property type="molecule type" value="Genomic_DNA"/>
</dbReference>
<evidence type="ECO:0000313" key="3">
    <source>
        <dbReference type="Proteomes" id="UP001596410"/>
    </source>
</evidence>
<organism evidence="2 3">
    <name type="scientific">Halobacillus seohaensis</name>
    <dbReference type="NCBI Taxonomy" id="447421"/>
    <lineage>
        <taxon>Bacteria</taxon>
        <taxon>Bacillati</taxon>
        <taxon>Bacillota</taxon>
        <taxon>Bacilli</taxon>
        <taxon>Bacillales</taxon>
        <taxon>Bacillaceae</taxon>
        <taxon>Halobacillus</taxon>
    </lineage>
</organism>
<protein>
    <submittedName>
        <fullName evidence="2">3'-5' exonuclease</fullName>
        <ecNumber evidence="2">3.1.-.-</ecNumber>
    </submittedName>
</protein>
<comment type="caution">
    <text evidence="2">The sequence shown here is derived from an EMBL/GenBank/DDBJ whole genome shotgun (WGS) entry which is preliminary data.</text>
</comment>
<keyword evidence="2" id="KW-0378">Hydrolase</keyword>
<dbReference type="RefSeq" id="WP_204711936.1">
    <property type="nucleotide sequence ID" value="NZ_JBHSZV010000023.1"/>
</dbReference>
<keyword evidence="2" id="KW-0269">Exonuclease</keyword>
<proteinExistence type="predicted"/>